<gene>
    <name evidence="2" type="ORF">PXEA_LOCUS8324</name>
</gene>
<dbReference type="EMBL" id="CAAALY010022645">
    <property type="protein sequence ID" value="VEL14884.1"/>
    <property type="molecule type" value="Genomic_DNA"/>
</dbReference>
<organism evidence="2 3">
    <name type="scientific">Protopolystoma xenopodis</name>
    <dbReference type="NCBI Taxonomy" id="117903"/>
    <lineage>
        <taxon>Eukaryota</taxon>
        <taxon>Metazoa</taxon>
        <taxon>Spiralia</taxon>
        <taxon>Lophotrochozoa</taxon>
        <taxon>Platyhelminthes</taxon>
        <taxon>Monogenea</taxon>
        <taxon>Polyopisthocotylea</taxon>
        <taxon>Polystomatidea</taxon>
        <taxon>Polystomatidae</taxon>
        <taxon>Protopolystoma</taxon>
    </lineage>
</organism>
<name>A0A448WLS8_9PLAT</name>
<evidence type="ECO:0000313" key="2">
    <source>
        <dbReference type="EMBL" id="VEL14884.1"/>
    </source>
</evidence>
<keyword evidence="3" id="KW-1185">Reference proteome</keyword>
<feature type="chain" id="PRO_5019582901" evidence="1">
    <location>
        <begin position="20"/>
        <end position="66"/>
    </location>
</feature>
<reference evidence="2" key="1">
    <citation type="submission" date="2018-11" db="EMBL/GenBank/DDBJ databases">
        <authorList>
            <consortium name="Pathogen Informatics"/>
        </authorList>
    </citation>
    <scope>NUCLEOTIDE SEQUENCE</scope>
</reference>
<evidence type="ECO:0000256" key="1">
    <source>
        <dbReference type="SAM" id="SignalP"/>
    </source>
</evidence>
<feature type="signal peptide" evidence="1">
    <location>
        <begin position="1"/>
        <end position="19"/>
    </location>
</feature>
<comment type="caution">
    <text evidence="2">The sequence shown here is derived from an EMBL/GenBank/DDBJ whole genome shotgun (WGS) entry which is preliminary data.</text>
</comment>
<proteinExistence type="predicted"/>
<sequence>MNRGCVVSLALWLVSPTQAMATTNDVFNFPPSRAQSSPAKSRSSVSVQVWLCAGGLRDPPFLAADT</sequence>
<keyword evidence="1" id="KW-0732">Signal</keyword>
<accession>A0A448WLS8</accession>
<protein>
    <submittedName>
        <fullName evidence="2">Uncharacterized protein</fullName>
    </submittedName>
</protein>
<evidence type="ECO:0000313" key="3">
    <source>
        <dbReference type="Proteomes" id="UP000784294"/>
    </source>
</evidence>
<dbReference type="Proteomes" id="UP000784294">
    <property type="component" value="Unassembled WGS sequence"/>
</dbReference>
<dbReference type="AlphaFoldDB" id="A0A448WLS8"/>